<dbReference type="PANTHER" id="PTHR42852:SF6">
    <property type="entry name" value="THIOL:DISULFIDE INTERCHANGE PROTEIN DSBE"/>
    <property type="match status" value="1"/>
</dbReference>
<dbReference type="GO" id="GO:0030313">
    <property type="term" value="C:cell envelope"/>
    <property type="evidence" value="ECO:0007669"/>
    <property type="project" value="UniProtKB-SubCell"/>
</dbReference>
<dbReference type="GO" id="GO:0016491">
    <property type="term" value="F:oxidoreductase activity"/>
    <property type="evidence" value="ECO:0007669"/>
    <property type="project" value="InterPro"/>
</dbReference>
<dbReference type="Pfam" id="PF00578">
    <property type="entry name" value="AhpC-TSA"/>
    <property type="match status" value="1"/>
</dbReference>
<sequence>MTTPSRTPHRTRKRTLAALAVLATLGILAWWWSSNASTPTSAARADGGSIIEEYESADRVQSRPFKARLLSGKTIDTDSLRGEVTVYNVWGSWCVPCATEAPDLVEVAHQYGDAVTFMGINVRDNEAAARAFERDYEIPYDSVIAQDSSTATLSFGGALTTSAVPTTLVVDRRGRVAARVIGPATAATLRSLLEAVLRETDDVP</sequence>
<protein>
    <submittedName>
        <fullName evidence="7">Thiol-disulfide isomerase</fullName>
    </submittedName>
</protein>
<keyword evidence="3" id="KW-0735">Signal-anchor</keyword>
<dbReference type="EMBL" id="BJZQ01000001">
    <property type="protein sequence ID" value="GEO88241.1"/>
    <property type="molecule type" value="Genomic_DNA"/>
</dbReference>
<dbReference type="GO" id="GO:0016853">
    <property type="term" value="F:isomerase activity"/>
    <property type="evidence" value="ECO:0007669"/>
    <property type="project" value="UniProtKB-KW"/>
</dbReference>
<keyword evidence="5" id="KW-0676">Redox-active center</keyword>
<dbReference type="PANTHER" id="PTHR42852">
    <property type="entry name" value="THIOL:DISULFIDE INTERCHANGE PROTEIN DSBE"/>
    <property type="match status" value="1"/>
</dbReference>
<evidence type="ECO:0000313" key="8">
    <source>
        <dbReference type="Proteomes" id="UP000321769"/>
    </source>
</evidence>
<organism evidence="7 8">
    <name type="scientific">Aeromicrobium flavum</name>
    <dbReference type="NCBI Taxonomy" id="416568"/>
    <lineage>
        <taxon>Bacteria</taxon>
        <taxon>Bacillati</taxon>
        <taxon>Actinomycetota</taxon>
        <taxon>Actinomycetes</taxon>
        <taxon>Propionibacteriales</taxon>
        <taxon>Nocardioidaceae</taxon>
        <taxon>Aeromicrobium</taxon>
    </lineage>
</organism>
<reference evidence="7 8" key="1">
    <citation type="submission" date="2019-07" db="EMBL/GenBank/DDBJ databases">
        <title>Whole genome shotgun sequence of Aeromicrobium flavum NBRC 107625.</title>
        <authorList>
            <person name="Hosoyama A."/>
            <person name="Uohara A."/>
            <person name="Ohji S."/>
            <person name="Ichikawa N."/>
        </authorList>
    </citation>
    <scope>NUCLEOTIDE SEQUENCE [LARGE SCALE GENOMIC DNA]</scope>
    <source>
        <strain evidence="7 8">NBRC 107625</strain>
    </source>
</reference>
<keyword evidence="4" id="KW-1015">Disulfide bond</keyword>
<dbReference type="CDD" id="cd02966">
    <property type="entry name" value="TlpA_like_family"/>
    <property type="match status" value="1"/>
</dbReference>
<evidence type="ECO:0000256" key="1">
    <source>
        <dbReference type="ARBA" id="ARBA00004196"/>
    </source>
</evidence>
<feature type="domain" description="Thioredoxin" evidence="6">
    <location>
        <begin position="32"/>
        <end position="198"/>
    </location>
</feature>
<dbReference type="PROSITE" id="PS51352">
    <property type="entry name" value="THIOREDOXIN_2"/>
    <property type="match status" value="1"/>
</dbReference>
<comment type="subcellular location">
    <subcellularLocation>
        <location evidence="1">Cell envelope</location>
    </subcellularLocation>
</comment>
<keyword evidence="7" id="KW-0413">Isomerase</keyword>
<keyword evidence="8" id="KW-1185">Reference proteome</keyword>
<dbReference type="GO" id="GO:0017004">
    <property type="term" value="P:cytochrome complex assembly"/>
    <property type="evidence" value="ECO:0007669"/>
    <property type="project" value="UniProtKB-KW"/>
</dbReference>
<dbReference type="InterPro" id="IPR000866">
    <property type="entry name" value="AhpC/TSA"/>
</dbReference>
<dbReference type="InterPro" id="IPR013766">
    <property type="entry name" value="Thioredoxin_domain"/>
</dbReference>
<dbReference type="AlphaFoldDB" id="A0A512HS03"/>
<keyword evidence="2" id="KW-0201">Cytochrome c-type biogenesis</keyword>
<dbReference type="InterPro" id="IPR050553">
    <property type="entry name" value="Thioredoxin_ResA/DsbE_sf"/>
</dbReference>
<evidence type="ECO:0000259" key="6">
    <source>
        <dbReference type="PROSITE" id="PS51352"/>
    </source>
</evidence>
<dbReference type="Proteomes" id="UP000321769">
    <property type="component" value="Unassembled WGS sequence"/>
</dbReference>
<dbReference type="Gene3D" id="3.40.30.10">
    <property type="entry name" value="Glutaredoxin"/>
    <property type="match status" value="1"/>
</dbReference>
<evidence type="ECO:0000256" key="2">
    <source>
        <dbReference type="ARBA" id="ARBA00022748"/>
    </source>
</evidence>
<dbReference type="RefSeq" id="WP_146825569.1">
    <property type="nucleotide sequence ID" value="NZ_BAAAYQ010000001.1"/>
</dbReference>
<dbReference type="OrthoDB" id="9796554at2"/>
<evidence type="ECO:0000256" key="5">
    <source>
        <dbReference type="ARBA" id="ARBA00023284"/>
    </source>
</evidence>
<gene>
    <name evidence="7" type="ORF">AFL01nite_05680</name>
</gene>
<keyword evidence="3" id="KW-0812">Transmembrane</keyword>
<comment type="caution">
    <text evidence="7">The sequence shown here is derived from an EMBL/GenBank/DDBJ whole genome shotgun (WGS) entry which is preliminary data.</text>
</comment>
<accession>A0A512HS03</accession>
<name>A0A512HS03_9ACTN</name>
<proteinExistence type="predicted"/>
<dbReference type="SUPFAM" id="SSF52833">
    <property type="entry name" value="Thioredoxin-like"/>
    <property type="match status" value="1"/>
</dbReference>
<evidence type="ECO:0000256" key="3">
    <source>
        <dbReference type="ARBA" id="ARBA00022968"/>
    </source>
</evidence>
<evidence type="ECO:0000256" key="4">
    <source>
        <dbReference type="ARBA" id="ARBA00023157"/>
    </source>
</evidence>
<dbReference type="InterPro" id="IPR036249">
    <property type="entry name" value="Thioredoxin-like_sf"/>
</dbReference>
<dbReference type="GO" id="GO:0016209">
    <property type="term" value="F:antioxidant activity"/>
    <property type="evidence" value="ECO:0007669"/>
    <property type="project" value="InterPro"/>
</dbReference>
<evidence type="ECO:0000313" key="7">
    <source>
        <dbReference type="EMBL" id="GEO88241.1"/>
    </source>
</evidence>